<feature type="region of interest" description="Disordered" evidence="1">
    <location>
        <begin position="1"/>
        <end position="40"/>
    </location>
</feature>
<dbReference type="Pfam" id="PF14013">
    <property type="entry name" value="MT0933_antitox"/>
    <property type="match status" value="1"/>
</dbReference>
<evidence type="ECO:0000256" key="1">
    <source>
        <dbReference type="SAM" id="MobiDB-lite"/>
    </source>
</evidence>
<evidence type="ECO:0008006" key="4">
    <source>
        <dbReference type="Google" id="ProtNLM"/>
    </source>
</evidence>
<sequence>MGLGDKLNDLKNEHGDKVNDAVDNAQEQHSDKLGGNADKVNNAVDGAQEKFLGGDNDNK</sequence>
<accession>A0ABY8H6L3</accession>
<organism evidence="2 3">
    <name type="scientific">Citricoccus muralis</name>
    <dbReference type="NCBI Taxonomy" id="169134"/>
    <lineage>
        <taxon>Bacteria</taxon>
        <taxon>Bacillati</taxon>
        <taxon>Actinomycetota</taxon>
        <taxon>Actinomycetes</taxon>
        <taxon>Micrococcales</taxon>
        <taxon>Micrococcaceae</taxon>
        <taxon>Citricoccus</taxon>
    </lineage>
</organism>
<feature type="compositionally biased region" description="Basic and acidic residues" evidence="1">
    <location>
        <begin position="1"/>
        <end position="32"/>
    </location>
</feature>
<dbReference type="RefSeq" id="WP_278157868.1">
    <property type="nucleotide sequence ID" value="NZ_CP121252.1"/>
</dbReference>
<proteinExistence type="predicted"/>
<protein>
    <recommendedName>
        <fullName evidence="4">Antitoxin protein of toxin-antitoxin system</fullName>
    </recommendedName>
</protein>
<dbReference type="Proteomes" id="UP001219037">
    <property type="component" value="Chromosome"/>
</dbReference>
<gene>
    <name evidence="2" type="ORF">P8192_01225</name>
</gene>
<keyword evidence="3" id="KW-1185">Reference proteome</keyword>
<evidence type="ECO:0000313" key="2">
    <source>
        <dbReference type="EMBL" id="WFP16778.1"/>
    </source>
</evidence>
<name>A0ABY8H6L3_9MICC</name>
<dbReference type="InterPro" id="IPR028037">
    <property type="entry name" value="Antitoxin_Rv0909/MT0933"/>
</dbReference>
<dbReference type="EMBL" id="CP121252">
    <property type="protein sequence ID" value="WFP16778.1"/>
    <property type="molecule type" value="Genomic_DNA"/>
</dbReference>
<reference evidence="2 3" key="1">
    <citation type="submission" date="2023-04" db="EMBL/GenBank/DDBJ databases">
        <title>Funneling lignin-derived compounds into biodiesel using alkali-halophilic Citricoccus sp. P2.</title>
        <authorList>
            <person name="Luo C.-B."/>
        </authorList>
    </citation>
    <scope>NUCLEOTIDE SEQUENCE [LARGE SCALE GENOMIC DNA]</scope>
    <source>
        <strain evidence="2 3">P2</strain>
    </source>
</reference>
<evidence type="ECO:0000313" key="3">
    <source>
        <dbReference type="Proteomes" id="UP001219037"/>
    </source>
</evidence>